<dbReference type="GO" id="GO:0005254">
    <property type="term" value="F:chloride channel activity"/>
    <property type="evidence" value="ECO:0007669"/>
    <property type="project" value="TreeGrafter"/>
</dbReference>
<feature type="transmembrane region" description="Helical" evidence="8">
    <location>
        <begin position="432"/>
        <end position="451"/>
    </location>
</feature>
<evidence type="ECO:0000256" key="8">
    <source>
        <dbReference type="RuleBase" id="RU280814"/>
    </source>
</evidence>
<evidence type="ECO:0000256" key="6">
    <source>
        <dbReference type="ARBA" id="ARBA00023136"/>
    </source>
</evidence>
<evidence type="ECO:0000256" key="9">
    <source>
        <dbReference type="SAM" id="MobiDB-lite"/>
    </source>
</evidence>
<dbReference type="InterPro" id="IPR032394">
    <property type="entry name" value="Anoct_dimer"/>
</dbReference>
<evidence type="ECO:0000313" key="12">
    <source>
        <dbReference type="EMBL" id="KAK9880345.1"/>
    </source>
</evidence>
<protein>
    <recommendedName>
        <fullName evidence="8">Anoctamin</fullName>
    </recommendedName>
</protein>
<feature type="transmembrane region" description="Helical" evidence="8">
    <location>
        <begin position="588"/>
        <end position="611"/>
    </location>
</feature>
<feature type="transmembrane region" description="Helical" evidence="8">
    <location>
        <begin position="388"/>
        <end position="412"/>
    </location>
</feature>
<keyword evidence="5 8" id="KW-1133">Transmembrane helix</keyword>
<dbReference type="AlphaFoldDB" id="A0AAW1UCT0"/>
<evidence type="ECO:0000256" key="1">
    <source>
        <dbReference type="ARBA" id="ARBA00004651"/>
    </source>
</evidence>
<feature type="domain" description="Anoctamin dimerisation" evidence="11">
    <location>
        <begin position="139"/>
        <end position="219"/>
    </location>
</feature>
<feature type="transmembrane region" description="Helical" evidence="8">
    <location>
        <begin position="472"/>
        <end position="493"/>
    </location>
</feature>
<evidence type="ECO:0000256" key="7">
    <source>
        <dbReference type="ARBA" id="ARBA00023180"/>
    </source>
</evidence>
<evidence type="ECO:0000259" key="11">
    <source>
        <dbReference type="Pfam" id="PF16178"/>
    </source>
</evidence>
<dbReference type="GO" id="GO:0046983">
    <property type="term" value="F:protein dimerization activity"/>
    <property type="evidence" value="ECO:0007669"/>
    <property type="project" value="InterPro"/>
</dbReference>
<name>A0AAW1UCT0_9CUCU</name>
<reference evidence="12 13" key="1">
    <citation type="submission" date="2023-03" db="EMBL/GenBank/DDBJ databases">
        <title>Genome insight into feeding habits of ladybird beetles.</title>
        <authorList>
            <person name="Li H.-S."/>
            <person name="Huang Y.-H."/>
            <person name="Pang H."/>
        </authorList>
    </citation>
    <scope>NUCLEOTIDE SEQUENCE [LARGE SCALE GENOMIC DNA]</scope>
    <source>
        <strain evidence="12">SYSU_2023b</strain>
        <tissue evidence="12">Whole body</tissue>
    </source>
</reference>
<comment type="caution">
    <text evidence="12">The sequence shown here is derived from an EMBL/GenBank/DDBJ whole genome shotgun (WGS) entry which is preliminary data.</text>
</comment>
<feature type="transmembrane region" description="Helical" evidence="8">
    <location>
        <begin position="728"/>
        <end position="758"/>
    </location>
</feature>
<accession>A0AAW1UCT0</accession>
<feature type="transmembrane region" description="Helical" evidence="8">
    <location>
        <begin position="513"/>
        <end position="537"/>
    </location>
</feature>
<comment type="similarity">
    <text evidence="2 8">Belongs to the anoctamin family.</text>
</comment>
<dbReference type="InterPro" id="IPR007632">
    <property type="entry name" value="Anoctamin"/>
</dbReference>
<dbReference type="InterPro" id="IPR049452">
    <property type="entry name" value="Anoctamin_TM"/>
</dbReference>
<dbReference type="GO" id="GO:0005886">
    <property type="term" value="C:plasma membrane"/>
    <property type="evidence" value="ECO:0007669"/>
    <property type="project" value="UniProtKB-SubCell"/>
</dbReference>
<keyword evidence="3" id="KW-1003">Cell membrane</keyword>
<organism evidence="12 13">
    <name type="scientific">Henosepilachna vigintioctopunctata</name>
    <dbReference type="NCBI Taxonomy" id="420089"/>
    <lineage>
        <taxon>Eukaryota</taxon>
        <taxon>Metazoa</taxon>
        <taxon>Ecdysozoa</taxon>
        <taxon>Arthropoda</taxon>
        <taxon>Hexapoda</taxon>
        <taxon>Insecta</taxon>
        <taxon>Pterygota</taxon>
        <taxon>Neoptera</taxon>
        <taxon>Endopterygota</taxon>
        <taxon>Coleoptera</taxon>
        <taxon>Polyphaga</taxon>
        <taxon>Cucujiformia</taxon>
        <taxon>Coccinelloidea</taxon>
        <taxon>Coccinellidae</taxon>
        <taxon>Epilachninae</taxon>
        <taxon>Epilachnini</taxon>
        <taxon>Henosepilachna</taxon>
    </lineage>
</organism>
<feature type="compositionally biased region" description="Basic residues" evidence="9">
    <location>
        <begin position="807"/>
        <end position="816"/>
    </location>
</feature>
<feature type="region of interest" description="Disordered" evidence="9">
    <location>
        <begin position="792"/>
        <end position="816"/>
    </location>
</feature>
<comment type="subcellular location">
    <subcellularLocation>
        <location evidence="1">Cell membrane</location>
        <topology evidence="1">Multi-pass membrane protein</topology>
    </subcellularLocation>
    <subcellularLocation>
        <location evidence="8">Membrane</location>
        <topology evidence="8">Multi-pass membrane protein</topology>
    </subcellularLocation>
</comment>
<keyword evidence="13" id="KW-1185">Reference proteome</keyword>
<gene>
    <name evidence="12" type="ORF">WA026_010230</name>
</gene>
<dbReference type="PANTHER" id="PTHR12308">
    <property type="entry name" value="ANOCTAMIN"/>
    <property type="match status" value="1"/>
</dbReference>
<feature type="transmembrane region" description="Helical" evidence="8">
    <location>
        <begin position="243"/>
        <end position="263"/>
    </location>
</feature>
<dbReference type="Proteomes" id="UP001431783">
    <property type="component" value="Unassembled WGS sequence"/>
</dbReference>
<sequence>MKNTLETVEEQLYKLRKFRRHDDSEPTPYYFRDGKRKIHYVIVLHDNAIYNKEVLNKVMTYLDFMEFQGLEFEFEIGLMDTKLLYLKVHATDKVIEHFANMYDIDIHNAGHNYLAEHRWNFRLTELTRQDGDVFRREGKPTSCEIILIVHKILSDPLTFNEKEIEGLNKMIKSGYIKDAFPLHDGVWQWTEARQQYLNDRQILSKYWANFGALYKAQPINLVEKYFGTNVAFFFAWFEHYNNMLCLLAVIGTSLVVMNSFILMNKREGLLIEICRASNKTFICPMCGDGECAFIPISKYCETTKLEFAFTNASAMLSVFIAVFISVIVKIWRRREGSLKVRWNVQHSEEEYKVRADYKIKNPYTKISKLTGKTEYYTPLRIKILRYSVTYFMVVLSIILITLGVISLIVMKIWMTDHLDPEDEPKRTMRSCLIYSVSQVIFIKIFSYLYIGMSQWLTTKEVPKTEKAYDDSVIYKIYLLGFMNNYLPVIYAAFVSDNTGLAGRDRCLPNGCGLTVAIQIFVVVFIKCVGRLVSIGIYQSLRDSRFAMLQTSTVSDTKMYIPTWEKEYYLSNPDKMFLNLEFFEMMIQFGYISFFGAASPLIAIVAFVCNIFDLRFKAVRLLCKSRRPVPVMAMGIGSWNKVITFISYVSAVTNILILMLHTRFIHLWVYSMYESVSEVGYLDYFYSRYAVTDLHPKKQEEVPDNITECLYSGFAYPPGHSRKYEKTDVYYLILVWKFGFMLIAQNVIAVFVAAMYFYFDDTPRRVQEQLHREKLYAKELRLKLLEGKMQMNRSIRSDQSAKSGKSAKSTKSKRTSL</sequence>
<comment type="caution">
    <text evidence="8">Lacks conserved residue(s) required for the propagation of feature annotation.</text>
</comment>
<feature type="transmembrane region" description="Helical" evidence="8">
    <location>
        <begin position="641"/>
        <end position="659"/>
    </location>
</feature>
<dbReference type="PANTHER" id="PTHR12308:SF84">
    <property type="entry name" value="ANOCTAMIN"/>
    <property type="match status" value="1"/>
</dbReference>
<evidence type="ECO:0000256" key="2">
    <source>
        <dbReference type="ARBA" id="ARBA00009671"/>
    </source>
</evidence>
<evidence type="ECO:0000256" key="4">
    <source>
        <dbReference type="ARBA" id="ARBA00022692"/>
    </source>
</evidence>
<evidence type="ECO:0000313" key="13">
    <source>
        <dbReference type="Proteomes" id="UP001431783"/>
    </source>
</evidence>
<dbReference type="EMBL" id="JARQZJ010000064">
    <property type="protein sequence ID" value="KAK9880345.1"/>
    <property type="molecule type" value="Genomic_DNA"/>
</dbReference>
<keyword evidence="7" id="KW-0325">Glycoprotein</keyword>
<proteinExistence type="inferred from homology"/>
<evidence type="ECO:0000256" key="5">
    <source>
        <dbReference type="ARBA" id="ARBA00022989"/>
    </source>
</evidence>
<evidence type="ECO:0000256" key="3">
    <source>
        <dbReference type="ARBA" id="ARBA00022475"/>
    </source>
</evidence>
<dbReference type="Pfam" id="PF16178">
    <property type="entry name" value="Anoct_dimer"/>
    <property type="match status" value="2"/>
</dbReference>
<feature type="domain" description="Anoctamin transmembrane" evidence="10">
    <location>
        <begin position="222"/>
        <end position="772"/>
    </location>
</feature>
<dbReference type="Pfam" id="PF04547">
    <property type="entry name" value="Anoctamin"/>
    <property type="match status" value="1"/>
</dbReference>
<keyword evidence="6 8" id="KW-0472">Membrane</keyword>
<feature type="transmembrane region" description="Helical" evidence="8">
    <location>
        <begin position="312"/>
        <end position="331"/>
    </location>
</feature>
<keyword evidence="4 8" id="KW-0812">Transmembrane</keyword>
<evidence type="ECO:0000259" key="10">
    <source>
        <dbReference type="Pfam" id="PF04547"/>
    </source>
</evidence>
<feature type="domain" description="Anoctamin dimerisation" evidence="11">
    <location>
        <begin position="30"/>
        <end position="107"/>
    </location>
</feature>